<evidence type="ECO:0000313" key="2">
    <source>
        <dbReference type="Proteomes" id="UP001153069"/>
    </source>
</evidence>
<organism evidence="1 2">
    <name type="scientific">Seminavis robusta</name>
    <dbReference type="NCBI Taxonomy" id="568900"/>
    <lineage>
        <taxon>Eukaryota</taxon>
        <taxon>Sar</taxon>
        <taxon>Stramenopiles</taxon>
        <taxon>Ochrophyta</taxon>
        <taxon>Bacillariophyta</taxon>
        <taxon>Bacillariophyceae</taxon>
        <taxon>Bacillariophycidae</taxon>
        <taxon>Naviculales</taxon>
        <taxon>Naviculaceae</taxon>
        <taxon>Seminavis</taxon>
    </lineage>
</organism>
<comment type="caution">
    <text evidence="1">The sequence shown here is derived from an EMBL/GenBank/DDBJ whole genome shotgun (WGS) entry which is preliminary data.</text>
</comment>
<dbReference type="PANTHER" id="PTHR32251:SF17">
    <property type="entry name" value="STEROID 5-ALPHA REDUCTASE C-TERMINAL DOMAIN-CONTAINING PROTEIN"/>
    <property type="match status" value="1"/>
</dbReference>
<evidence type="ECO:0000313" key="1">
    <source>
        <dbReference type="EMBL" id="CAB9529237.1"/>
    </source>
</evidence>
<dbReference type="EMBL" id="CAICTM010002435">
    <property type="protein sequence ID" value="CAB9529237.1"/>
    <property type="molecule type" value="Genomic_DNA"/>
</dbReference>
<reference evidence="1" key="1">
    <citation type="submission" date="2020-06" db="EMBL/GenBank/DDBJ databases">
        <authorList>
            <consortium name="Plant Systems Biology data submission"/>
        </authorList>
    </citation>
    <scope>NUCLEOTIDE SEQUENCE</scope>
    <source>
        <strain evidence="1">D6</strain>
    </source>
</reference>
<dbReference type="Gene3D" id="1.20.120.1630">
    <property type="match status" value="1"/>
</dbReference>
<dbReference type="Proteomes" id="UP001153069">
    <property type="component" value="Unassembled WGS sequence"/>
</dbReference>
<protein>
    <submittedName>
        <fullName evidence="1">3-oxo-5-alpha-steroid 4-dehydrogenase</fullName>
    </submittedName>
</protein>
<dbReference type="OrthoDB" id="201504at2759"/>
<keyword evidence="2" id="KW-1185">Reference proteome</keyword>
<gene>
    <name evidence="1" type="ORF">SEMRO_2437_G327640.1</name>
</gene>
<name>A0A9N8EW32_9STRA</name>
<sequence>MSSSSTNSNSNIQSVFFNLKKLHRLIEPGAKLHPLEYPILYSLGIWFVTVQGPWGDALRQVALLNATRQVMLFIPVVQLPALLTGHMSYVDIGWPAGLVLLSLNVAYHADGGSDTRIRLLSGVLFLHGLRMFLGALHMLYPYRWPKEFFSRYQYAKDRWISQTGGAAGWTLKQQHDTLLQAYANSVPLAAPVFLAATNPRTTVHPLEVLGAMGWLVSWCMENWADVSKKMWELEANKKGNEHYKDIVLGFQPPHNQGKYVLWGLSRHPNYFFEWTCWLSIVGMAIPSAMDLMMSPEQPATAKLGVVLVLISAPRLFYDCLLYWTGAAPAESRSIQRRPNYKEYQKTTNVFFPFSMPVLNHHRTPGWPLVDDRPLLDDRKS</sequence>
<dbReference type="GO" id="GO:0016020">
    <property type="term" value="C:membrane"/>
    <property type="evidence" value="ECO:0007669"/>
    <property type="project" value="TreeGrafter"/>
</dbReference>
<dbReference type="PANTHER" id="PTHR32251">
    <property type="entry name" value="3-OXO-5-ALPHA-STEROID 4-DEHYDROGENASE"/>
    <property type="match status" value="1"/>
</dbReference>
<dbReference type="Pfam" id="PF06966">
    <property type="entry name" value="DUF1295"/>
    <property type="match status" value="1"/>
</dbReference>
<dbReference type="AlphaFoldDB" id="A0A9N8EW32"/>
<proteinExistence type="predicted"/>
<accession>A0A9N8EW32</accession>
<dbReference type="InterPro" id="IPR010721">
    <property type="entry name" value="UstE-like"/>
</dbReference>